<organism evidence="1 2">
    <name type="scientific">Silvibacterium bohemicum</name>
    <dbReference type="NCBI Taxonomy" id="1577686"/>
    <lineage>
        <taxon>Bacteria</taxon>
        <taxon>Pseudomonadati</taxon>
        <taxon>Acidobacteriota</taxon>
        <taxon>Terriglobia</taxon>
        <taxon>Terriglobales</taxon>
        <taxon>Acidobacteriaceae</taxon>
        <taxon>Silvibacterium</taxon>
    </lineage>
</organism>
<dbReference type="EMBL" id="JACHEK010000005">
    <property type="protein sequence ID" value="MBB6144735.1"/>
    <property type="molecule type" value="Genomic_DNA"/>
</dbReference>
<comment type="caution">
    <text evidence="1">The sequence shown here is derived from an EMBL/GenBank/DDBJ whole genome shotgun (WGS) entry which is preliminary data.</text>
</comment>
<evidence type="ECO:0000313" key="1">
    <source>
        <dbReference type="EMBL" id="MBB6144735.1"/>
    </source>
</evidence>
<protein>
    <submittedName>
        <fullName evidence="1">Uncharacterized protein</fullName>
    </submittedName>
</protein>
<evidence type="ECO:0000313" key="2">
    <source>
        <dbReference type="Proteomes" id="UP000538666"/>
    </source>
</evidence>
<dbReference type="RefSeq" id="WP_050059688.1">
    <property type="nucleotide sequence ID" value="NZ_JACHEK010000005.1"/>
</dbReference>
<gene>
    <name evidence="1" type="ORF">HNQ77_002691</name>
</gene>
<keyword evidence="2" id="KW-1185">Reference proteome</keyword>
<dbReference type="AlphaFoldDB" id="A0A841JW10"/>
<reference evidence="1 2" key="1">
    <citation type="submission" date="2020-08" db="EMBL/GenBank/DDBJ databases">
        <title>Genomic Encyclopedia of Type Strains, Phase IV (KMG-IV): sequencing the most valuable type-strain genomes for metagenomic binning, comparative biology and taxonomic classification.</title>
        <authorList>
            <person name="Goeker M."/>
        </authorList>
    </citation>
    <scope>NUCLEOTIDE SEQUENCE [LARGE SCALE GENOMIC DNA]</scope>
    <source>
        <strain evidence="1 2">DSM 103733</strain>
    </source>
</reference>
<proteinExistence type="predicted"/>
<accession>A0A841JW10</accession>
<name>A0A841JW10_9BACT</name>
<dbReference type="Proteomes" id="UP000538666">
    <property type="component" value="Unassembled WGS sequence"/>
</dbReference>
<sequence length="107" mass="12214">MSYNVDARPFFQILHNLIRQDELDYDPVERVFGVLLSASVDEWGKSFPQGLTMAELEIVTRMSRREVAYGLAALELAFSNDPRYIHETVIDSSLKYSLRLKDEGSNG</sequence>